<sequence>MIRRGKNIFASIIMIVIISSSTAYAQSNISDWAVKEVEEAKSIGLIKENLNWNYKENIVRKEFAFLMVSLYEKLKGSVIYETKSPFNDVDDIYVSTAYKLGIVNGVGNNLFTPEEKITREQMTVMIHNLLKSLYVEDDYTDEELNKFNDIENISSWAYDSIMFITSKKIILGYNGAFHPKDNVSKEVAVITAKRIADNYIDKYGLPVTTMINGYLYTFEGKVMYDGNNIWLPGSEIMKLYNFFDVTIDEDCICGNYYDKNMHYRNCNFGVGNNKYYIDTDNEKYLESEVTPYRLNNEIYVTEKMFESILGEFINYDKLENTLNISVHTNSVAPFQLDNNKYFAPVRLKDFNKLEDTRINSLVSGIINQPAEVWINSSKRLKNDGFTRMRITLNFFDGYTPQQEYAFIEQKIPDEYIELYRYMKELGIKTTYSLGYWDMEYRLNGGEISHNRLSSDEELSRYIEYVKMVVTNLKGLVCYYELWNEPNALYENYQTIEPEDYIKMAKKVIPIIKSIDPNVKIVIGSTVCFNSNDFQNYTKKILDSDIVPLADTISLHSVNTDASPEYLSEDYYNYENMWNTVKKIADNNGFIGEYIADELNYRSFYSLGILQPEEGEYHPYESEIAAKYIGRMIVINRGMDISVGTSGTNSYARR</sequence>
<dbReference type="EMBL" id="BTPU01000009">
    <property type="protein sequence ID" value="GMQ61425.1"/>
    <property type="molecule type" value="Genomic_DNA"/>
</dbReference>
<evidence type="ECO:0000313" key="1">
    <source>
        <dbReference type="EMBL" id="GMQ61425.1"/>
    </source>
</evidence>
<dbReference type="Proteomes" id="UP001374599">
    <property type="component" value="Unassembled WGS sequence"/>
</dbReference>
<gene>
    <name evidence="1" type="ORF">AN2V17_06540</name>
</gene>
<name>A0ACB5UEY6_9FIRM</name>
<protein>
    <submittedName>
        <fullName evidence="1">Uncharacterized protein</fullName>
    </submittedName>
</protein>
<keyword evidence="2" id="KW-1185">Reference proteome</keyword>
<reference evidence="1" key="1">
    <citation type="submission" date="2023-09" db="EMBL/GenBank/DDBJ databases">
        <title>Vallitalea sediminicola and Vallitalea maricola sp. nov., anaerobic bacteria isolated from marine sediment.</title>
        <authorList>
            <person name="Hirano S."/>
            <person name="Maeda A."/>
            <person name="Terahara T."/>
            <person name="Mori K."/>
            <person name="Hamada M."/>
            <person name="Matsumoto R."/>
            <person name="Kobayashi T."/>
        </authorList>
    </citation>
    <scope>NUCLEOTIDE SEQUENCE</scope>
    <source>
        <strain evidence="1">AN17-2</strain>
    </source>
</reference>
<comment type="caution">
    <text evidence="1">The sequence shown here is derived from an EMBL/GenBank/DDBJ whole genome shotgun (WGS) entry which is preliminary data.</text>
</comment>
<evidence type="ECO:0000313" key="2">
    <source>
        <dbReference type="Proteomes" id="UP001374599"/>
    </source>
</evidence>
<organism evidence="1 2">
    <name type="scientific">Vallitalea maricola</name>
    <dbReference type="NCBI Taxonomy" id="3074433"/>
    <lineage>
        <taxon>Bacteria</taxon>
        <taxon>Bacillati</taxon>
        <taxon>Bacillota</taxon>
        <taxon>Clostridia</taxon>
        <taxon>Lachnospirales</taxon>
        <taxon>Vallitaleaceae</taxon>
        <taxon>Vallitalea</taxon>
    </lineage>
</organism>
<accession>A0ACB5UEY6</accession>
<proteinExistence type="predicted"/>